<dbReference type="InterPro" id="IPR025996">
    <property type="entry name" value="MT1864/Rv1816-like_C"/>
</dbReference>
<dbReference type="PANTHER" id="PTHR30055:SF234">
    <property type="entry name" value="HTH-TYPE TRANSCRIPTIONAL REGULATOR BETI"/>
    <property type="match status" value="1"/>
</dbReference>
<keyword evidence="1" id="KW-0805">Transcription regulation</keyword>
<dbReference type="PRINTS" id="PR00455">
    <property type="entry name" value="HTHTETR"/>
</dbReference>
<feature type="DNA-binding region" description="H-T-H motif" evidence="4">
    <location>
        <begin position="30"/>
        <end position="49"/>
    </location>
</feature>
<dbReference type="InterPro" id="IPR036271">
    <property type="entry name" value="Tet_transcr_reg_TetR-rel_C_sf"/>
</dbReference>
<dbReference type="SUPFAM" id="SSF48498">
    <property type="entry name" value="Tetracyclin repressor-like, C-terminal domain"/>
    <property type="match status" value="1"/>
</dbReference>
<evidence type="ECO:0000313" key="6">
    <source>
        <dbReference type="EMBL" id="GAA3820929.1"/>
    </source>
</evidence>
<evidence type="ECO:0000313" key="7">
    <source>
        <dbReference type="Proteomes" id="UP001501821"/>
    </source>
</evidence>
<keyword evidence="2 4" id="KW-0238">DNA-binding</keyword>
<gene>
    <name evidence="6" type="ORF">GCM10022242_23260</name>
</gene>
<dbReference type="Gene3D" id="1.10.357.10">
    <property type="entry name" value="Tetracycline Repressor, domain 2"/>
    <property type="match status" value="1"/>
</dbReference>
<dbReference type="EMBL" id="BAABAH010000007">
    <property type="protein sequence ID" value="GAA3820929.1"/>
    <property type="molecule type" value="Genomic_DNA"/>
</dbReference>
<dbReference type="InterPro" id="IPR050109">
    <property type="entry name" value="HTH-type_TetR-like_transc_reg"/>
</dbReference>
<evidence type="ECO:0000256" key="1">
    <source>
        <dbReference type="ARBA" id="ARBA00023015"/>
    </source>
</evidence>
<keyword evidence="7" id="KW-1185">Reference proteome</keyword>
<feature type="domain" description="HTH tetR-type" evidence="5">
    <location>
        <begin position="7"/>
        <end position="67"/>
    </location>
</feature>
<name>A0ABP7IL36_9ACTN</name>
<dbReference type="PROSITE" id="PS50977">
    <property type="entry name" value="HTH_TETR_2"/>
    <property type="match status" value="1"/>
</dbReference>
<proteinExistence type="predicted"/>
<evidence type="ECO:0000256" key="2">
    <source>
        <dbReference type="ARBA" id="ARBA00023125"/>
    </source>
</evidence>
<dbReference type="PANTHER" id="PTHR30055">
    <property type="entry name" value="HTH-TYPE TRANSCRIPTIONAL REGULATOR RUTR"/>
    <property type="match status" value="1"/>
</dbReference>
<evidence type="ECO:0000256" key="3">
    <source>
        <dbReference type="ARBA" id="ARBA00023163"/>
    </source>
</evidence>
<keyword evidence="3" id="KW-0804">Transcription</keyword>
<dbReference type="InterPro" id="IPR001647">
    <property type="entry name" value="HTH_TetR"/>
</dbReference>
<protein>
    <submittedName>
        <fullName evidence="6">TetR/AcrR family transcriptional regulator</fullName>
    </submittedName>
</protein>
<organism evidence="6 7">
    <name type="scientific">Nocardioides panacisoli</name>
    <dbReference type="NCBI Taxonomy" id="627624"/>
    <lineage>
        <taxon>Bacteria</taxon>
        <taxon>Bacillati</taxon>
        <taxon>Actinomycetota</taxon>
        <taxon>Actinomycetes</taxon>
        <taxon>Propionibacteriales</taxon>
        <taxon>Nocardioidaceae</taxon>
        <taxon>Nocardioides</taxon>
    </lineage>
</organism>
<dbReference type="Proteomes" id="UP001501821">
    <property type="component" value="Unassembled WGS sequence"/>
</dbReference>
<dbReference type="SUPFAM" id="SSF46689">
    <property type="entry name" value="Homeodomain-like"/>
    <property type="match status" value="1"/>
</dbReference>
<dbReference type="Pfam" id="PF00440">
    <property type="entry name" value="TetR_N"/>
    <property type="match status" value="1"/>
</dbReference>
<dbReference type="RefSeq" id="WP_344775529.1">
    <property type="nucleotide sequence ID" value="NZ_BAABAH010000007.1"/>
</dbReference>
<evidence type="ECO:0000256" key="4">
    <source>
        <dbReference type="PROSITE-ProRule" id="PRU00335"/>
    </source>
</evidence>
<evidence type="ECO:0000259" key="5">
    <source>
        <dbReference type="PROSITE" id="PS50977"/>
    </source>
</evidence>
<dbReference type="InterPro" id="IPR009057">
    <property type="entry name" value="Homeodomain-like_sf"/>
</dbReference>
<accession>A0ABP7IL36</accession>
<reference evidence="7" key="1">
    <citation type="journal article" date="2019" name="Int. J. Syst. Evol. Microbiol.">
        <title>The Global Catalogue of Microorganisms (GCM) 10K type strain sequencing project: providing services to taxonomists for standard genome sequencing and annotation.</title>
        <authorList>
            <consortium name="The Broad Institute Genomics Platform"/>
            <consortium name="The Broad Institute Genome Sequencing Center for Infectious Disease"/>
            <person name="Wu L."/>
            <person name="Ma J."/>
        </authorList>
    </citation>
    <scope>NUCLEOTIDE SEQUENCE [LARGE SCALE GENOMIC DNA]</scope>
    <source>
        <strain evidence="7">JCM 16953</strain>
    </source>
</reference>
<sequence>MSSYHHGNLREVLVDAAVALGREKGPDGVVLREVARRSGVSHNAAYRHFADREELLAEVARVGHRELAEAMRARARRLRVKDPRERARKRLRATGQAYVEYALAEPGLFAVAFDNVHDLGDLAGAYQELVAALDECEATGYMPHDKRPGAELTCWASVHGFAMLYGRGPLSGTTKRERDADLARLLDRIDDSLTP</sequence>
<dbReference type="Pfam" id="PF13305">
    <property type="entry name" value="TetR_C_33"/>
    <property type="match status" value="1"/>
</dbReference>
<comment type="caution">
    <text evidence="6">The sequence shown here is derived from an EMBL/GenBank/DDBJ whole genome shotgun (WGS) entry which is preliminary data.</text>
</comment>